<dbReference type="GeneID" id="66098901"/>
<evidence type="ECO:0000256" key="1">
    <source>
        <dbReference type="SAM" id="MobiDB-lite"/>
    </source>
</evidence>
<comment type="caution">
    <text evidence="2">The sequence shown here is derived from an EMBL/GenBank/DDBJ whole genome shotgun (WGS) entry which is preliminary data.</text>
</comment>
<accession>A0A9P7W563</accession>
<sequence>MKKFETSALCKTSPRAFEHLDIEDCEDLLDGLREVVHDDYGMPVSTFMSSSTPSKPADRPSVVKSPPVSDRPPATTWVSDTVADVRDRRNMLGWTHLLFLKGLDQEEKDDILGRTAVHDPEVAKMIEEAKKAHAEEVLFFSYREVGKPTKGINAIIEKILLYINNSASSGTYKNTASAIIGTGSDTLSFGGEIGKYVLQGPLPYCDTLERLLEYPDIADYGNLIEEI</sequence>
<proteinExistence type="predicted"/>
<dbReference type="OrthoDB" id="2122982at2759"/>
<name>A0A9P7W563_9AGAR</name>
<reference evidence="2" key="1">
    <citation type="submission" date="2020-11" db="EMBL/GenBank/DDBJ databases">
        <title>Adaptations for nitrogen fixation in a non-lichenized fungal sporocarp promotes dispersal by wood-feeding termites.</title>
        <authorList>
            <consortium name="DOE Joint Genome Institute"/>
            <person name="Koch R.A."/>
            <person name="Yoon G."/>
            <person name="Arayal U."/>
            <person name="Lail K."/>
            <person name="Amirebrahimi M."/>
            <person name="Labutti K."/>
            <person name="Lipzen A."/>
            <person name="Riley R."/>
            <person name="Barry K."/>
            <person name="Henrissat B."/>
            <person name="Grigoriev I.V."/>
            <person name="Herr J.R."/>
            <person name="Aime M.C."/>
        </authorList>
    </citation>
    <scope>NUCLEOTIDE SEQUENCE</scope>
    <source>
        <strain evidence="2">MCA 3950</strain>
    </source>
</reference>
<keyword evidence="3" id="KW-1185">Reference proteome</keyword>
<feature type="region of interest" description="Disordered" evidence="1">
    <location>
        <begin position="47"/>
        <end position="74"/>
    </location>
</feature>
<evidence type="ECO:0000313" key="2">
    <source>
        <dbReference type="EMBL" id="KAG7452369.1"/>
    </source>
</evidence>
<evidence type="ECO:0000313" key="3">
    <source>
        <dbReference type="Proteomes" id="UP000812287"/>
    </source>
</evidence>
<protein>
    <submittedName>
        <fullName evidence="2">Uncharacterized protein</fullName>
    </submittedName>
</protein>
<dbReference type="AlphaFoldDB" id="A0A9P7W563"/>
<organism evidence="2 3">
    <name type="scientific">Guyanagaster necrorhizus</name>
    <dbReference type="NCBI Taxonomy" id="856835"/>
    <lineage>
        <taxon>Eukaryota</taxon>
        <taxon>Fungi</taxon>
        <taxon>Dikarya</taxon>
        <taxon>Basidiomycota</taxon>
        <taxon>Agaricomycotina</taxon>
        <taxon>Agaricomycetes</taxon>
        <taxon>Agaricomycetidae</taxon>
        <taxon>Agaricales</taxon>
        <taxon>Marasmiineae</taxon>
        <taxon>Physalacriaceae</taxon>
        <taxon>Guyanagaster</taxon>
    </lineage>
</organism>
<dbReference type="EMBL" id="MU250524">
    <property type="protein sequence ID" value="KAG7452369.1"/>
    <property type="molecule type" value="Genomic_DNA"/>
</dbReference>
<dbReference type="Proteomes" id="UP000812287">
    <property type="component" value="Unassembled WGS sequence"/>
</dbReference>
<dbReference type="RefSeq" id="XP_043045869.1">
    <property type="nucleotide sequence ID" value="XM_043176614.1"/>
</dbReference>
<gene>
    <name evidence="2" type="ORF">BT62DRAFT_1000107</name>
</gene>